<evidence type="ECO:0000256" key="1">
    <source>
        <dbReference type="SAM" id="Phobius"/>
    </source>
</evidence>
<gene>
    <name evidence="2" type="ORF">RN001_004453</name>
</gene>
<keyword evidence="3" id="KW-1185">Reference proteome</keyword>
<organism evidence="2 3">
    <name type="scientific">Aquatica leii</name>
    <dbReference type="NCBI Taxonomy" id="1421715"/>
    <lineage>
        <taxon>Eukaryota</taxon>
        <taxon>Metazoa</taxon>
        <taxon>Ecdysozoa</taxon>
        <taxon>Arthropoda</taxon>
        <taxon>Hexapoda</taxon>
        <taxon>Insecta</taxon>
        <taxon>Pterygota</taxon>
        <taxon>Neoptera</taxon>
        <taxon>Endopterygota</taxon>
        <taxon>Coleoptera</taxon>
        <taxon>Polyphaga</taxon>
        <taxon>Elateriformia</taxon>
        <taxon>Elateroidea</taxon>
        <taxon>Lampyridae</taxon>
        <taxon>Luciolinae</taxon>
        <taxon>Aquatica</taxon>
    </lineage>
</organism>
<accession>A0AAN7PYI5</accession>
<keyword evidence="1" id="KW-0812">Transmembrane</keyword>
<dbReference type="AlphaFoldDB" id="A0AAN7PYI5"/>
<proteinExistence type="predicted"/>
<dbReference type="PANTHER" id="PTHR33444">
    <property type="entry name" value="SI:DKEY-19B23.12-RELATED"/>
    <property type="match status" value="1"/>
</dbReference>
<keyword evidence="1" id="KW-1133">Transmembrane helix</keyword>
<sequence>MDVENGRFSQVKSKTNRAIYSVSLAVLLCLNITMLVIGILQKDDCPIQNKIPLYLLVAGAVGLLSKILPFINRKFDFYYVDVLVLLLYLFEFMWIVLGSIWVNSIYPPNFDPSAEEFCNKTVYLFSFWLLTLHWTFLAITIIVICFYCCFCYSPEN</sequence>
<dbReference type="PANTHER" id="PTHR33444:SF7">
    <property type="entry name" value="TRANSMEMBRANE PROTEIN 272"/>
    <property type="match status" value="1"/>
</dbReference>
<dbReference type="Proteomes" id="UP001353858">
    <property type="component" value="Unassembled WGS sequence"/>
</dbReference>
<comment type="caution">
    <text evidence="2">The sequence shown here is derived from an EMBL/GenBank/DDBJ whole genome shotgun (WGS) entry which is preliminary data.</text>
</comment>
<evidence type="ECO:0000313" key="3">
    <source>
        <dbReference type="Proteomes" id="UP001353858"/>
    </source>
</evidence>
<dbReference type="EMBL" id="JARPUR010000002">
    <property type="protein sequence ID" value="KAK4881134.1"/>
    <property type="molecule type" value="Genomic_DNA"/>
</dbReference>
<feature type="transmembrane region" description="Helical" evidence="1">
    <location>
        <begin position="51"/>
        <end position="71"/>
    </location>
</feature>
<reference evidence="3" key="1">
    <citation type="submission" date="2023-01" db="EMBL/GenBank/DDBJ databases">
        <title>Key to firefly adult light organ development and bioluminescence: homeobox transcription factors regulate luciferase expression and transportation to peroxisome.</title>
        <authorList>
            <person name="Fu X."/>
        </authorList>
    </citation>
    <scope>NUCLEOTIDE SEQUENCE [LARGE SCALE GENOMIC DNA]</scope>
</reference>
<feature type="transmembrane region" description="Helical" evidence="1">
    <location>
        <begin position="78"/>
        <end position="102"/>
    </location>
</feature>
<protein>
    <submittedName>
        <fullName evidence="2">Uncharacterized protein</fullName>
    </submittedName>
</protein>
<dbReference type="InterPro" id="IPR040350">
    <property type="entry name" value="TMEM272"/>
</dbReference>
<feature type="transmembrane region" description="Helical" evidence="1">
    <location>
        <begin position="18"/>
        <end position="39"/>
    </location>
</feature>
<evidence type="ECO:0000313" key="2">
    <source>
        <dbReference type="EMBL" id="KAK4881134.1"/>
    </source>
</evidence>
<name>A0AAN7PYI5_9COLE</name>
<feature type="transmembrane region" description="Helical" evidence="1">
    <location>
        <begin position="122"/>
        <end position="150"/>
    </location>
</feature>
<keyword evidence="1" id="KW-0472">Membrane</keyword>